<dbReference type="GO" id="GO:0004300">
    <property type="term" value="F:enoyl-CoA hydratase activity"/>
    <property type="evidence" value="ECO:0007669"/>
    <property type="project" value="UniProtKB-EC"/>
</dbReference>
<dbReference type="InterPro" id="IPR001753">
    <property type="entry name" value="Enoyl-CoA_hydra/iso"/>
</dbReference>
<dbReference type="SUPFAM" id="SSF52096">
    <property type="entry name" value="ClpP/crotonase"/>
    <property type="match status" value="1"/>
</dbReference>
<dbReference type="InterPro" id="IPR029045">
    <property type="entry name" value="ClpP/crotonase-like_dom_sf"/>
</dbReference>
<dbReference type="RefSeq" id="WP_307862615.1">
    <property type="nucleotide sequence ID" value="NZ_JAGINU010000001.1"/>
</dbReference>
<dbReference type="PANTHER" id="PTHR43459:SF3">
    <property type="entry name" value="ENOYL-COA HYDRATASE ECHA15 (ENOYL HYDRASE) (UNSATURATED ACYL-COA HYDRATASE) (CROTONASE)-RELATED"/>
    <property type="match status" value="1"/>
</dbReference>
<accession>A0ABS4W0N4</accession>
<keyword evidence="3" id="KW-1185">Reference proteome</keyword>
<dbReference type="CDD" id="cd06558">
    <property type="entry name" value="crotonase-like"/>
    <property type="match status" value="1"/>
</dbReference>
<dbReference type="PANTHER" id="PTHR43459">
    <property type="entry name" value="ENOYL-COA HYDRATASE"/>
    <property type="match status" value="1"/>
</dbReference>
<gene>
    <name evidence="2" type="ORF">JOF36_005448</name>
</gene>
<dbReference type="EMBL" id="JAGINU010000001">
    <property type="protein sequence ID" value="MBP2369752.1"/>
    <property type="molecule type" value="Genomic_DNA"/>
</dbReference>
<evidence type="ECO:0000313" key="2">
    <source>
        <dbReference type="EMBL" id="MBP2369752.1"/>
    </source>
</evidence>
<name>A0ABS4W0N4_9PSEU</name>
<reference evidence="2 3" key="1">
    <citation type="submission" date="2021-03" db="EMBL/GenBank/DDBJ databases">
        <title>Sequencing the genomes of 1000 actinobacteria strains.</title>
        <authorList>
            <person name="Klenk H.-P."/>
        </authorList>
    </citation>
    <scope>NUCLEOTIDE SEQUENCE [LARGE SCALE GENOMIC DNA]</scope>
    <source>
        <strain evidence="2 3">DSM 45256</strain>
    </source>
</reference>
<feature type="compositionally biased region" description="Low complexity" evidence="1">
    <location>
        <begin position="1"/>
        <end position="14"/>
    </location>
</feature>
<evidence type="ECO:0000256" key="1">
    <source>
        <dbReference type="SAM" id="MobiDB-lite"/>
    </source>
</evidence>
<organism evidence="2 3">
    <name type="scientific">Pseudonocardia parietis</name>
    <dbReference type="NCBI Taxonomy" id="570936"/>
    <lineage>
        <taxon>Bacteria</taxon>
        <taxon>Bacillati</taxon>
        <taxon>Actinomycetota</taxon>
        <taxon>Actinomycetes</taxon>
        <taxon>Pseudonocardiales</taxon>
        <taxon>Pseudonocardiaceae</taxon>
        <taxon>Pseudonocardia</taxon>
    </lineage>
</organism>
<dbReference type="Gene3D" id="3.90.226.10">
    <property type="entry name" value="2-enoyl-CoA Hydratase, Chain A, domain 1"/>
    <property type="match status" value="1"/>
</dbReference>
<sequence length="284" mass="30171">MAAEPSTQTTSDSTGSGGPFAPELLVESKGAVRIVTLNRPDAMNATNEALHESLIAVWAHLAKDPDARAVVLTGAGRAFSAGGDFDHFVELWDDKVLRRKEIDGARRLLTEMIEFPLPVVAAVNGAAVGLGCNLAVCSDIVLIAEDAFIADPHVGVGLTAADGGAPTWPLLMGMLRAKEYLFTSERIPADQAVVLGLANRVVPGDQLLDQAIALAEKLAAQPPQAVQSTKRALNMHIKRAVAGVLEYALHEEFHSFDTPEHQAVVNGFLARSRARTEKAARTTS</sequence>
<proteinExistence type="predicted"/>
<dbReference type="Proteomes" id="UP001519295">
    <property type="component" value="Unassembled WGS sequence"/>
</dbReference>
<evidence type="ECO:0000313" key="3">
    <source>
        <dbReference type="Proteomes" id="UP001519295"/>
    </source>
</evidence>
<keyword evidence="2" id="KW-0456">Lyase</keyword>
<protein>
    <submittedName>
        <fullName evidence="2">Enoyl-CoA hydratase</fullName>
        <ecNumber evidence="2">4.2.1.17</ecNumber>
    </submittedName>
</protein>
<feature type="region of interest" description="Disordered" evidence="1">
    <location>
        <begin position="1"/>
        <end position="20"/>
    </location>
</feature>
<dbReference type="EC" id="4.2.1.17" evidence="2"/>
<comment type="caution">
    <text evidence="2">The sequence shown here is derived from an EMBL/GenBank/DDBJ whole genome shotgun (WGS) entry which is preliminary data.</text>
</comment>
<dbReference type="Pfam" id="PF00378">
    <property type="entry name" value="ECH_1"/>
    <property type="match status" value="1"/>
</dbReference>